<keyword evidence="1" id="KW-0472">Membrane</keyword>
<evidence type="ECO:0000256" key="1">
    <source>
        <dbReference type="SAM" id="Phobius"/>
    </source>
</evidence>
<proteinExistence type="predicted"/>
<accession>A0AAQ3NX77</accession>
<keyword evidence="3" id="KW-1185">Reference proteome</keyword>
<keyword evidence="1" id="KW-0812">Transmembrane</keyword>
<gene>
    <name evidence="2" type="ORF">V8G54_010787</name>
</gene>
<sequence length="121" mass="13914">MERTSRQEWIVNVTFDLLIFSRCSSKSVDRRLSESLKEIGRLVDVNGDNFRLSHTTNRQGLFINPTPSLFFLSEDLGSNILISLGCCTISCFFEIILFSQMIRPFSFFISPRPYQYLAVSS</sequence>
<keyword evidence="1" id="KW-1133">Transmembrane helix</keyword>
<name>A0AAQ3NX77_VIGMU</name>
<evidence type="ECO:0000313" key="3">
    <source>
        <dbReference type="Proteomes" id="UP001374535"/>
    </source>
</evidence>
<dbReference type="EMBL" id="CP144698">
    <property type="protein sequence ID" value="WVZ17805.1"/>
    <property type="molecule type" value="Genomic_DNA"/>
</dbReference>
<dbReference type="AlphaFoldDB" id="A0AAQ3NX77"/>
<feature type="transmembrane region" description="Helical" evidence="1">
    <location>
        <begin position="76"/>
        <end position="98"/>
    </location>
</feature>
<organism evidence="2 3">
    <name type="scientific">Vigna mungo</name>
    <name type="common">Black gram</name>
    <name type="synonym">Phaseolus mungo</name>
    <dbReference type="NCBI Taxonomy" id="3915"/>
    <lineage>
        <taxon>Eukaryota</taxon>
        <taxon>Viridiplantae</taxon>
        <taxon>Streptophyta</taxon>
        <taxon>Embryophyta</taxon>
        <taxon>Tracheophyta</taxon>
        <taxon>Spermatophyta</taxon>
        <taxon>Magnoliopsida</taxon>
        <taxon>eudicotyledons</taxon>
        <taxon>Gunneridae</taxon>
        <taxon>Pentapetalae</taxon>
        <taxon>rosids</taxon>
        <taxon>fabids</taxon>
        <taxon>Fabales</taxon>
        <taxon>Fabaceae</taxon>
        <taxon>Papilionoideae</taxon>
        <taxon>50 kb inversion clade</taxon>
        <taxon>NPAAA clade</taxon>
        <taxon>indigoferoid/millettioid clade</taxon>
        <taxon>Phaseoleae</taxon>
        <taxon>Vigna</taxon>
    </lineage>
</organism>
<evidence type="ECO:0000313" key="2">
    <source>
        <dbReference type="EMBL" id="WVZ17805.1"/>
    </source>
</evidence>
<reference evidence="2 3" key="1">
    <citation type="journal article" date="2023" name="Life. Sci Alliance">
        <title>Evolutionary insights into 3D genome organization and epigenetic landscape of Vigna mungo.</title>
        <authorList>
            <person name="Junaid A."/>
            <person name="Singh B."/>
            <person name="Bhatia S."/>
        </authorList>
    </citation>
    <scope>NUCLEOTIDE SEQUENCE [LARGE SCALE GENOMIC DNA]</scope>
    <source>
        <strain evidence="2">Urdbean</strain>
    </source>
</reference>
<protein>
    <submittedName>
        <fullName evidence="2">Uncharacterized protein</fullName>
    </submittedName>
</protein>
<dbReference type="Proteomes" id="UP001374535">
    <property type="component" value="Chromosome 3"/>
</dbReference>